<keyword evidence="2" id="KW-1185">Reference proteome</keyword>
<proteinExistence type="predicted"/>
<protein>
    <submittedName>
        <fullName evidence="1">Uncharacterized protein</fullName>
    </submittedName>
</protein>
<evidence type="ECO:0000313" key="1">
    <source>
        <dbReference type="EMBL" id="KAG9222870.1"/>
    </source>
</evidence>
<organism evidence="1 2">
    <name type="scientific">Pleurotus cornucopiae</name>
    <name type="common">Cornucopia mushroom</name>
    <dbReference type="NCBI Taxonomy" id="5321"/>
    <lineage>
        <taxon>Eukaryota</taxon>
        <taxon>Fungi</taxon>
        <taxon>Dikarya</taxon>
        <taxon>Basidiomycota</taxon>
        <taxon>Agaricomycotina</taxon>
        <taxon>Agaricomycetes</taxon>
        <taxon>Agaricomycetidae</taxon>
        <taxon>Agaricales</taxon>
        <taxon>Pleurotineae</taxon>
        <taxon>Pleurotaceae</taxon>
        <taxon>Pleurotus</taxon>
    </lineage>
</organism>
<comment type="caution">
    <text evidence="1">The sequence shown here is derived from an EMBL/GenBank/DDBJ whole genome shotgun (WGS) entry which is preliminary data.</text>
</comment>
<name>A0ACB7IYN8_PLECO</name>
<dbReference type="Proteomes" id="UP000824881">
    <property type="component" value="Unassembled WGS sequence"/>
</dbReference>
<evidence type="ECO:0000313" key="2">
    <source>
        <dbReference type="Proteomes" id="UP000824881"/>
    </source>
</evidence>
<sequence length="1592" mass="176655">MASRRLDISSLLNDGDDAKHHQPSAASPAPASFSAPSFQQQHIVAEPVVLAPHLRSNSSQRALPPQTEYNAHNSLRDPHIKESDIRPHSSSTRGRFPTPTSTGSSDFSSRQKPYSEYVEQDADRTRAAHPVYRSEQPSQPRPSSSRSSNSPHVAYRYPQASTAVSPTVSPSSNAVIERFPPVHHPSAYTKHPHSISQSQSRAVEHPQANPYPQAQTSSSPSNPFNLLVHIANEERRKLSGSEVSDSMPRPGSPSRQHSRRSQYGGTSDLVAPESIKKPSDWYPGRGDRADEAHRETQAPYPHRTQRMPIHDQPSQQPQPSMPHPSNHHIPSVPEPHVSPSEPSARLLDSRLRMQKQEEQRQKTEEQRRRHQLRLEEQKILNDQREQQRQLQRLQMQREQQQRGHERMKAEVAARDRARLMDEKEREHEEKKFIEPPRATPHVEGSPHDRHPTSAPPVGPFPSASASPAPPRRPLSMESLLHPQSHPSPSQHQHRPFGSPAEASTSGQSHPSNTRSYQSQYGPLPPLEAPHPPRLPHPSRKSDPGVPSLTQAHSPPQPLKRLTSPAASHPPTLSHLVASPSHQPHQTVSPSLHVLLSPSQASIRLPPPLSDPRPPKKPRVSPEDSYHHPSPSSTRLTPREEQTILAIRDEKQRKEEEARRRVEERRQHDEREELRRKRTREMQLERERQTELEGQRMRQESGSTSGKSHHVEERKPDFPYPISAEPTSIFAPPHRPQIIELLPRDDPSPPPRPPPRQLTRTPIQASPPARTRVSPPRVVKLETVEGPPEVRQPKRLPPGSQEGRAKAARRVDSTSSHPTPHEALVNPPPETWSNSDTKPVGEGPAKTLMADVGEERMDDERGPGRAKQVAKDKKGSRTHSLLRFPGSDAKPVSPPPQRSEPEKASPPSQPSQKQPISPKNHPSQDDVHKWLLEQSTDAPSPSRSDPKPEAKASPVTPAVGPKAAATDATTNSSPAMTISDDAVTALEQELEDILMEEPEREADTIGGDIDKEVTSLVAETLDTDTEPPQHKSQPRELDRASQPTSSMEVDVEDELLSLVDDKPQHAAHRGRSSPHMATLDAKPSSRKASESGSRPASPPTRPPSALQTSGVEPTPERGSMPPPAPKLATSKSKEKDSEKESSSAPSKKKSGPKPKATTVTASSKARAKPAPKPKPKNADSSTVAGSKTSKSASKKVPPAVNANANARSRSTSAMPSGSVGPEGETAVDKDKEKENEPEDETPADDDKLYCVCKTKYDEDRVMIACDRCDEWYHTQCVSMPDLEVDLVDQFICPLCIQRHPHLSLCTTYKKRCLFGLSHPTPSSPDACHKPARGALSKYCSDECGFKCVQARIDDWAKQGGKRETLWENVKNAEKREGVVILHGGDGQEAENATVRVMPEKSKSEKEVERLNGLLDLVVNQREEVKMGMEVVGWRERLLELASDRAQQLGECGWDQRLCFGDEEYVEYGEGVLESYEMLTSGDVQSDVESEGEWWCRGPTKCERHLGWQGVRHKDVQKEKQNKEEALLKLTTREREIRKLMEDLAGQQVSNPDTLSKSPLAFANNKLSNGHTNHSNKPKINGDAKKGKKRKTLA</sequence>
<accession>A0ACB7IYN8</accession>
<reference evidence="1 2" key="1">
    <citation type="journal article" date="2021" name="Appl. Environ. Microbiol.">
        <title>Genetic linkage and physical mapping for an oyster mushroom Pleurotus cornucopiae and QTL analysis for the trait cap color.</title>
        <authorList>
            <person name="Zhang Y."/>
            <person name="Gao W."/>
            <person name="Sonnenberg A."/>
            <person name="Chen Q."/>
            <person name="Zhang J."/>
            <person name="Huang C."/>
        </authorList>
    </citation>
    <scope>NUCLEOTIDE SEQUENCE [LARGE SCALE GENOMIC DNA]</scope>
    <source>
        <strain evidence="1">CCMSSC00406</strain>
    </source>
</reference>
<dbReference type="EMBL" id="WQMT02000005">
    <property type="protein sequence ID" value="KAG9222870.1"/>
    <property type="molecule type" value="Genomic_DNA"/>
</dbReference>
<gene>
    <name evidence="1" type="ORF">CCMSSC00406_0000441</name>
</gene>